<reference evidence="2 3" key="1">
    <citation type="submission" date="2024-09" db="EMBL/GenBank/DDBJ databases">
        <authorList>
            <person name="Sun Q."/>
            <person name="Mori K."/>
        </authorList>
    </citation>
    <scope>NUCLEOTIDE SEQUENCE [LARGE SCALE GENOMIC DNA]</scope>
    <source>
        <strain evidence="2 3">CGMCC 1.15906</strain>
    </source>
</reference>
<evidence type="ECO:0000313" key="2">
    <source>
        <dbReference type="EMBL" id="MFC0626188.1"/>
    </source>
</evidence>
<keyword evidence="2" id="KW-0436">Ligase</keyword>
<dbReference type="Proteomes" id="UP001589890">
    <property type="component" value="Unassembled WGS sequence"/>
</dbReference>
<proteinExistence type="predicted"/>
<dbReference type="Pfam" id="PF21948">
    <property type="entry name" value="LplA-B_cat"/>
    <property type="match status" value="1"/>
</dbReference>
<feature type="domain" description="BPL/LPL catalytic" evidence="1">
    <location>
        <begin position="28"/>
        <end position="225"/>
    </location>
</feature>
<dbReference type="SUPFAM" id="SSF55681">
    <property type="entry name" value="Class II aaRS and biotin synthetases"/>
    <property type="match status" value="1"/>
</dbReference>
<accession>A0ABV6QNG4</accession>
<protein>
    <submittedName>
        <fullName evidence="2">Biotin/lipoate A/B protein ligase family protein</fullName>
    </submittedName>
</protein>
<evidence type="ECO:0000259" key="1">
    <source>
        <dbReference type="PROSITE" id="PS51733"/>
    </source>
</evidence>
<sequence length="243" mass="26189">MQLFSGPVGDPAMELAIANALVRRASAGDFTEALRVYRPAQPMLVFGRRDTRHAGFEAAVRAGREAGFEPVVRAVGGRPVAYTSEALVIDHVRNDPRAAEEQERRFKSFGQVIADELHLLGIDARVGEVPGEYCPGAQSINARGVVKLVGTGQRVVRDAWLFSSLTVIGDDARVRSVLTEVYGHLELPFDPETVGSLSTERPALTATAVQQHFQNAFAGGISPTPLDQATLDLAASYADDHRV</sequence>
<dbReference type="RefSeq" id="WP_380049386.1">
    <property type="nucleotide sequence ID" value="NZ_JBHLTC010000023.1"/>
</dbReference>
<organism evidence="2 3">
    <name type="scientific">Kribbella deserti</name>
    <dbReference type="NCBI Taxonomy" id="1926257"/>
    <lineage>
        <taxon>Bacteria</taxon>
        <taxon>Bacillati</taxon>
        <taxon>Actinomycetota</taxon>
        <taxon>Actinomycetes</taxon>
        <taxon>Propionibacteriales</taxon>
        <taxon>Kribbellaceae</taxon>
        <taxon>Kribbella</taxon>
    </lineage>
</organism>
<name>A0ABV6QNG4_9ACTN</name>
<dbReference type="InterPro" id="IPR045864">
    <property type="entry name" value="aa-tRNA-synth_II/BPL/LPL"/>
</dbReference>
<comment type="caution">
    <text evidence="2">The sequence shown here is derived from an EMBL/GenBank/DDBJ whole genome shotgun (WGS) entry which is preliminary data.</text>
</comment>
<dbReference type="InterPro" id="IPR004143">
    <property type="entry name" value="BPL_LPL_catalytic"/>
</dbReference>
<dbReference type="GO" id="GO:0016874">
    <property type="term" value="F:ligase activity"/>
    <property type="evidence" value="ECO:0007669"/>
    <property type="project" value="UniProtKB-KW"/>
</dbReference>
<evidence type="ECO:0000313" key="3">
    <source>
        <dbReference type="Proteomes" id="UP001589890"/>
    </source>
</evidence>
<keyword evidence="3" id="KW-1185">Reference proteome</keyword>
<dbReference type="EMBL" id="JBHLTC010000023">
    <property type="protein sequence ID" value="MFC0626188.1"/>
    <property type="molecule type" value="Genomic_DNA"/>
</dbReference>
<dbReference type="Gene3D" id="3.30.930.10">
    <property type="entry name" value="Bira Bifunctional Protein, Domain 2"/>
    <property type="match status" value="1"/>
</dbReference>
<gene>
    <name evidence="2" type="ORF">ACFFGN_19070</name>
</gene>
<dbReference type="PROSITE" id="PS51733">
    <property type="entry name" value="BPL_LPL_CATALYTIC"/>
    <property type="match status" value="1"/>
</dbReference>